<dbReference type="InterPro" id="IPR036047">
    <property type="entry name" value="F-box-like_dom_sf"/>
</dbReference>
<keyword evidence="4" id="KW-1185">Reference proteome</keyword>
<dbReference type="AlphaFoldDB" id="A0A8H3EZP3"/>
<evidence type="ECO:0000313" key="4">
    <source>
        <dbReference type="Proteomes" id="UP000664203"/>
    </source>
</evidence>
<reference evidence="3" key="1">
    <citation type="submission" date="2021-03" db="EMBL/GenBank/DDBJ databases">
        <authorList>
            <person name="Tagirdzhanova G."/>
        </authorList>
    </citation>
    <scope>NUCLEOTIDE SEQUENCE</scope>
</reference>
<dbReference type="PROSITE" id="PS50181">
    <property type="entry name" value="FBOX"/>
    <property type="match status" value="1"/>
</dbReference>
<dbReference type="EMBL" id="CAJPDR010000061">
    <property type="protein sequence ID" value="CAF9913247.1"/>
    <property type="molecule type" value="Genomic_DNA"/>
</dbReference>
<dbReference type="OrthoDB" id="5422579at2759"/>
<dbReference type="InterPro" id="IPR001810">
    <property type="entry name" value="F-box_dom"/>
</dbReference>
<organism evidence="3 4">
    <name type="scientific">Alectoria fallacina</name>
    <dbReference type="NCBI Taxonomy" id="1903189"/>
    <lineage>
        <taxon>Eukaryota</taxon>
        <taxon>Fungi</taxon>
        <taxon>Dikarya</taxon>
        <taxon>Ascomycota</taxon>
        <taxon>Pezizomycotina</taxon>
        <taxon>Lecanoromycetes</taxon>
        <taxon>OSLEUM clade</taxon>
        <taxon>Lecanoromycetidae</taxon>
        <taxon>Lecanorales</taxon>
        <taxon>Lecanorineae</taxon>
        <taxon>Parmeliaceae</taxon>
        <taxon>Alectoria</taxon>
    </lineage>
</organism>
<feature type="domain" description="F-box" evidence="2">
    <location>
        <begin position="33"/>
        <end position="78"/>
    </location>
</feature>
<proteinExistence type="predicted"/>
<accession>A0A8H3EZP3</accession>
<feature type="region of interest" description="Disordered" evidence="1">
    <location>
        <begin position="1"/>
        <end position="35"/>
    </location>
</feature>
<name>A0A8H3EZP3_9LECA</name>
<dbReference type="CDD" id="cd09917">
    <property type="entry name" value="F-box_SF"/>
    <property type="match status" value="1"/>
</dbReference>
<evidence type="ECO:0000256" key="1">
    <source>
        <dbReference type="SAM" id="MobiDB-lite"/>
    </source>
</evidence>
<dbReference type="SUPFAM" id="SSF81383">
    <property type="entry name" value="F-box domain"/>
    <property type="match status" value="1"/>
</dbReference>
<evidence type="ECO:0000313" key="3">
    <source>
        <dbReference type="EMBL" id="CAF9913247.1"/>
    </source>
</evidence>
<gene>
    <name evidence="3" type="ORF">ALECFALPRED_008730</name>
</gene>
<sequence length="390" mass="44921">MPRRRGKRVQRTAMKAPRLVQGLSPEPNQSVPAPIASDLPTELRISVLRNLEKRDLKALRLASKQWWLLATVSLFEKIYVSPRKKDLEVFEKIAKHPVLRNMAKELVYDTSYFVDGLSYLQYFGRLCKELSIVAAQWHRLNRTFDSPNVQLNGLVEGLKPRMRRPLTHMYEEHRHDEFIVEGFRLWQGLARYEQLTCESGQFYRDLCSGLRQLDGLRSVVLDKTLWLVNLKEKETLSSTTLLADFSGSPLTRSWDPLHPRAEYWDEVQDQRLNRCEHLFTITRALSASHREILSFKVDDSLPAPAMAMFVVTRTLWNAALNDYSRLEALDITITGPFDDESDSEETTVAPISMLPALLRHMPSLTILITRTQLRATPAIRSFPTMLFGPT</sequence>
<comment type="caution">
    <text evidence="3">The sequence shown here is derived from an EMBL/GenBank/DDBJ whole genome shotgun (WGS) entry which is preliminary data.</text>
</comment>
<dbReference type="Proteomes" id="UP000664203">
    <property type="component" value="Unassembled WGS sequence"/>
</dbReference>
<evidence type="ECO:0000259" key="2">
    <source>
        <dbReference type="PROSITE" id="PS50181"/>
    </source>
</evidence>
<protein>
    <recommendedName>
        <fullName evidence="2">F-box domain-containing protein</fullName>
    </recommendedName>
</protein>
<feature type="compositionally biased region" description="Basic residues" evidence="1">
    <location>
        <begin position="1"/>
        <end position="10"/>
    </location>
</feature>